<keyword evidence="3" id="KW-1185">Reference proteome</keyword>
<feature type="domain" description="Peptidoglycan binding-like" evidence="1">
    <location>
        <begin position="7"/>
        <end position="64"/>
    </location>
</feature>
<comment type="caution">
    <text evidence="2">The sequence shown here is derived from an EMBL/GenBank/DDBJ whole genome shotgun (WGS) entry which is preliminary data.</text>
</comment>
<evidence type="ECO:0000313" key="3">
    <source>
        <dbReference type="Proteomes" id="UP001057868"/>
    </source>
</evidence>
<dbReference type="InterPro" id="IPR036365">
    <property type="entry name" value="PGBD-like_sf"/>
</dbReference>
<protein>
    <recommendedName>
        <fullName evidence="1">Peptidoglycan binding-like domain-containing protein</fullName>
    </recommendedName>
</protein>
<dbReference type="AlphaFoldDB" id="A0A9W5Y2R6"/>
<organism evidence="2 3">
    <name type="scientific">Clostridium folliculivorans</name>
    <dbReference type="NCBI Taxonomy" id="2886038"/>
    <lineage>
        <taxon>Bacteria</taxon>
        <taxon>Bacillati</taxon>
        <taxon>Bacillota</taxon>
        <taxon>Clostridia</taxon>
        <taxon>Eubacteriales</taxon>
        <taxon>Clostridiaceae</taxon>
        <taxon>Clostridium</taxon>
    </lineage>
</organism>
<evidence type="ECO:0000259" key="1">
    <source>
        <dbReference type="Pfam" id="PF01471"/>
    </source>
</evidence>
<gene>
    <name evidence="2" type="ORF">CFOLD11_23540</name>
</gene>
<dbReference type="PANTHER" id="PTHR34408:SF1">
    <property type="entry name" value="GLYCOSYL HYDROLASE FAMILY 19 DOMAIN-CONTAINING PROTEIN HI_1415"/>
    <property type="match status" value="1"/>
</dbReference>
<proteinExistence type="predicted"/>
<dbReference type="SUPFAM" id="SSF53955">
    <property type="entry name" value="Lysozyme-like"/>
    <property type="match status" value="1"/>
</dbReference>
<name>A0A9W5Y2R6_9CLOT</name>
<dbReference type="InterPro" id="IPR002477">
    <property type="entry name" value="Peptidoglycan-bd-like"/>
</dbReference>
<dbReference type="Proteomes" id="UP001057868">
    <property type="component" value="Unassembled WGS sequence"/>
</dbReference>
<reference evidence="2" key="1">
    <citation type="journal article" date="2023" name="Int. J. Syst. Evol. Microbiol.">
        <title>&lt;i&gt;Clostridium folliculivorans&lt;/i&gt; sp. nov., isolated from soil samples of an organic paddy in Japan.</title>
        <authorList>
            <person name="Tazawa J."/>
            <person name="Kobayashi H."/>
            <person name="Tanizawa Y."/>
            <person name="Uchino A."/>
            <person name="Tanaka F."/>
            <person name="Urashima Y."/>
            <person name="Miura S."/>
            <person name="Sakamoto M."/>
            <person name="Ohkuma M."/>
            <person name="Tohno M."/>
        </authorList>
    </citation>
    <scope>NUCLEOTIDE SEQUENCE</scope>
    <source>
        <strain evidence="2">D1-1</strain>
    </source>
</reference>
<dbReference type="InterPro" id="IPR023346">
    <property type="entry name" value="Lysozyme-like_dom_sf"/>
</dbReference>
<dbReference type="PANTHER" id="PTHR34408">
    <property type="entry name" value="FAMILY PROTEIN, PUTATIVE-RELATED"/>
    <property type="match status" value="1"/>
</dbReference>
<dbReference type="SUPFAM" id="SSF47090">
    <property type="entry name" value="PGBD-like"/>
    <property type="match status" value="1"/>
</dbReference>
<accession>A0A9W5Y2R6</accession>
<dbReference type="RefSeq" id="WP_261852481.1">
    <property type="nucleotide sequence ID" value="NZ_BQXY01000003.1"/>
</dbReference>
<evidence type="ECO:0000313" key="2">
    <source>
        <dbReference type="EMBL" id="GKU25528.1"/>
    </source>
</evidence>
<dbReference type="InterPro" id="IPR036366">
    <property type="entry name" value="PGBDSf"/>
</dbReference>
<dbReference type="Pfam" id="PF01471">
    <property type="entry name" value="PG_binding_1"/>
    <property type="match status" value="1"/>
</dbReference>
<dbReference type="InterPro" id="IPR052354">
    <property type="entry name" value="Cell_Wall_Dynamics_Protein"/>
</dbReference>
<sequence>MIKLGSTGEEVTKLQENLIALGYDLGTSGADGDFGKATYNAVLQFQKDYQLKVDGVVGVNTEYAIDKAILNHNTKYSDESQVGDLQIYVTGQQLREIGWKNVTDHMVEDLNRCLGRYEITTLQRIRHFITQCSYESGLGLYTKEIGSGLAYEYRESLGNRYAGDGPKYKGAGYIQLTGFDNYKRLSEDIHDPRVMEGVDYVAQNYPWTSAGFWWYSNYMNELCDRGATVEEITVRVNGGYNGIEQRKIYYKLCASVIK</sequence>
<dbReference type="Gene3D" id="1.10.530.10">
    <property type="match status" value="1"/>
</dbReference>
<dbReference type="EMBL" id="BQXY01000003">
    <property type="protein sequence ID" value="GKU25528.1"/>
    <property type="molecule type" value="Genomic_DNA"/>
</dbReference>
<dbReference type="Gene3D" id="1.10.101.10">
    <property type="entry name" value="PGBD-like superfamily/PGBD"/>
    <property type="match status" value="1"/>
</dbReference>